<name>A0AAW5K9A9_9FIRM</name>
<protein>
    <submittedName>
        <fullName evidence="3">Cysteine-rich VLP domain-containing protein</fullName>
    </submittedName>
</protein>
<feature type="region of interest" description="Disordered" evidence="1">
    <location>
        <begin position="101"/>
        <end position="120"/>
    </location>
</feature>
<comment type="caution">
    <text evidence="3">The sequence shown here is derived from an EMBL/GenBank/DDBJ whole genome shotgun (WGS) entry which is preliminary data.</text>
</comment>
<evidence type="ECO:0000259" key="2">
    <source>
        <dbReference type="Pfam" id="PF14194"/>
    </source>
</evidence>
<dbReference type="Proteomes" id="UP001205063">
    <property type="component" value="Unassembled WGS sequence"/>
</dbReference>
<evidence type="ECO:0000313" key="4">
    <source>
        <dbReference type="Proteomes" id="UP001205063"/>
    </source>
</evidence>
<dbReference type="Pfam" id="PF14194">
    <property type="entry name" value="Cys_rich_VLP"/>
    <property type="match status" value="1"/>
</dbReference>
<dbReference type="AlphaFoldDB" id="A0AAW5K9A9"/>
<evidence type="ECO:0000256" key="1">
    <source>
        <dbReference type="SAM" id="MobiDB-lite"/>
    </source>
</evidence>
<evidence type="ECO:0000313" key="3">
    <source>
        <dbReference type="EMBL" id="MCQ4948758.1"/>
    </source>
</evidence>
<dbReference type="InterPro" id="IPR025973">
    <property type="entry name" value="Cys_rich_VLP_dom"/>
</dbReference>
<reference evidence="3" key="1">
    <citation type="submission" date="2022-06" db="EMBL/GenBank/DDBJ databases">
        <title>Isolation of gut microbiota from human fecal samples.</title>
        <authorList>
            <person name="Pamer E.G."/>
            <person name="Barat B."/>
            <person name="Waligurski E."/>
            <person name="Medina S."/>
            <person name="Paddock L."/>
            <person name="Mostad J."/>
        </authorList>
    </citation>
    <scope>NUCLEOTIDE SEQUENCE</scope>
    <source>
        <strain evidence="3">DFI.7.96</strain>
    </source>
</reference>
<organism evidence="3 4">
    <name type="scientific">Bittarella massiliensis</name>
    <name type="common">ex Durand et al. 2017</name>
    <dbReference type="NCBI Taxonomy" id="1720313"/>
    <lineage>
        <taxon>Bacteria</taxon>
        <taxon>Bacillati</taxon>
        <taxon>Bacillota</taxon>
        <taxon>Clostridia</taxon>
        <taxon>Eubacteriales</taxon>
        <taxon>Oscillospiraceae</taxon>
        <taxon>Bittarella (ex Durand et al. 2017)</taxon>
    </lineage>
</organism>
<dbReference type="EMBL" id="JANGAB010000002">
    <property type="protein sequence ID" value="MCQ4948758.1"/>
    <property type="molecule type" value="Genomic_DNA"/>
</dbReference>
<accession>A0AAW5K9A9</accession>
<sequence>MTYSQYRRARKLVHLCCNYESGNCLALDDGEECVCVQSISYSLLCNWFRTAVLPLDEPLATALLYRKEHKRCAVCGQPFLPGSNRAKYCKSCAAIVHRRQKTASDRKRRAACGQLGMKKP</sequence>
<feature type="domain" description="Cysteine-rich VLP" evidence="2">
    <location>
        <begin position="2"/>
        <end position="56"/>
    </location>
</feature>
<feature type="compositionally biased region" description="Basic residues" evidence="1">
    <location>
        <begin position="101"/>
        <end position="110"/>
    </location>
</feature>
<gene>
    <name evidence="3" type="ORF">NE646_03605</name>
</gene>
<proteinExistence type="predicted"/>